<evidence type="ECO:0000313" key="1">
    <source>
        <dbReference type="Proteomes" id="UP000887576"/>
    </source>
</evidence>
<evidence type="ECO:0000313" key="2">
    <source>
        <dbReference type="WBParaSite" id="JU765_v2.g1302.t1"/>
    </source>
</evidence>
<organism evidence="1 2">
    <name type="scientific">Panagrolaimus sp. JU765</name>
    <dbReference type="NCBI Taxonomy" id="591449"/>
    <lineage>
        <taxon>Eukaryota</taxon>
        <taxon>Metazoa</taxon>
        <taxon>Ecdysozoa</taxon>
        <taxon>Nematoda</taxon>
        <taxon>Chromadorea</taxon>
        <taxon>Rhabditida</taxon>
        <taxon>Tylenchina</taxon>
        <taxon>Panagrolaimomorpha</taxon>
        <taxon>Panagrolaimoidea</taxon>
        <taxon>Panagrolaimidae</taxon>
        <taxon>Panagrolaimus</taxon>
    </lineage>
</organism>
<reference evidence="2" key="1">
    <citation type="submission" date="2022-11" db="UniProtKB">
        <authorList>
            <consortium name="WormBaseParasite"/>
        </authorList>
    </citation>
    <scope>IDENTIFICATION</scope>
</reference>
<accession>A0AC34Q5L3</accession>
<proteinExistence type="predicted"/>
<dbReference type="WBParaSite" id="JU765_v2.g1302.t1">
    <property type="protein sequence ID" value="JU765_v2.g1302.t1"/>
    <property type="gene ID" value="JU765_v2.g1302"/>
</dbReference>
<dbReference type="Proteomes" id="UP000887576">
    <property type="component" value="Unplaced"/>
</dbReference>
<name>A0AC34Q5L3_9BILA</name>
<protein>
    <submittedName>
        <fullName evidence="2">Uncharacterized protein</fullName>
    </submittedName>
</protein>
<sequence length="75" mass="7887">MTSEIVFSGLVSRTGVTCSGEASSGSDKKLCCPGEVAVREVAVLERWVDLALKSDKVADREVAVRGLCVGPVFKS</sequence>